<dbReference type="CDD" id="cd00090">
    <property type="entry name" value="HTH_ARSR"/>
    <property type="match status" value="1"/>
</dbReference>
<dbReference type="Pfam" id="PF12840">
    <property type="entry name" value="HTH_20"/>
    <property type="match status" value="1"/>
</dbReference>
<dbReference type="PRINTS" id="PR00778">
    <property type="entry name" value="HTHARSR"/>
</dbReference>
<dbReference type="RefSeq" id="WP_377554612.1">
    <property type="nucleotide sequence ID" value="NZ_JBHUMI010000003.1"/>
</dbReference>
<feature type="domain" description="HTH arsR-type" evidence="2">
    <location>
        <begin position="8"/>
        <end position="102"/>
    </location>
</feature>
<organism evidence="3 4">
    <name type="scientific">Ornithinibacillus salinisoli</name>
    <dbReference type="NCBI Taxonomy" id="1848459"/>
    <lineage>
        <taxon>Bacteria</taxon>
        <taxon>Bacillati</taxon>
        <taxon>Bacillota</taxon>
        <taxon>Bacilli</taxon>
        <taxon>Bacillales</taxon>
        <taxon>Bacillaceae</taxon>
        <taxon>Ornithinibacillus</taxon>
    </lineage>
</organism>
<dbReference type="EMBL" id="JBHUHQ010000002">
    <property type="protein sequence ID" value="MFD2042907.1"/>
    <property type="molecule type" value="Genomic_DNA"/>
</dbReference>
<reference evidence="4" key="1">
    <citation type="journal article" date="2019" name="Int. J. Syst. Evol. Microbiol.">
        <title>The Global Catalogue of Microorganisms (GCM) 10K type strain sequencing project: providing services to taxonomists for standard genome sequencing and annotation.</title>
        <authorList>
            <consortium name="The Broad Institute Genomics Platform"/>
            <consortium name="The Broad Institute Genome Sequencing Center for Infectious Disease"/>
            <person name="Wu L."/>
            <person name="Ma J."/>
        </authorList>
    </citation>
    <scope>NUCLEOTIDE SEQUENCE [LARGE SCALE GENOMIC DNA]</scope>
    <source>
        <strain evidence="4">R28</strain>
    </source>
</reference>
<dbReference type="PANTHER" id="PTHR38600:SF2">
    <property type="entry name" value="SLL0088 PROTEIN"/>
    <property type="match status" value="1"/>
</dbReference>
<protein>
    <submittedName>
        <fullName evidence="3">ArsR/SmtB family transcription factor</fullName>
    </submittedName>
</protein>
<sequence length="120" mass="14285">MSVIFNYMVNQKEDKLNEIFHALADSTRREMVQMMALKERTVSELATPFDMSLAGVSKHIKVLERANLVIRDVHGRTHICHLNPEVLHQATEWLSFYEKYWSDRFDLLENELRKEKKKEH</sequence>
<dbReference type="Proteomes" id="UP001597383">
    <property type="component" value="Unassembled WGS sequence"/>
</dbReference>
<dbReference type="InterPro" id="IPR011991">
    <property type="entry name" value="ArsR-like_HTH"/>
</dbReference>
<keyword evidence="1" id="KW-0238">DNA-binding</keyword>
<keyword evidence="4" id="KW-1185">Reference proteome</keyword>
<evidence type="ECO:0000256" key="1">
    <source>
        <dbReference type="ARBA" id="ARBA00023125"/>
    </source>
</evidence>
<evidence type="ECO:0000313" key="3">
    <source>
        <dbReference type="EMBL" id="MFD2042907.1"/>
    </source>
</evidence>
<evidence type="ECO:0000259" key="2">
    <source>
        <dbReference type="PROSITE" id="PS50987"/>
    </source>
</evidence>
<evidence type="ECO:0000313" key="4">
    <source>
        <dbReference type="Proteomes" id="UP001597383"/>
    </source>
</evidence>
<proteinExistence type="predicted"/>
<dbReference type="PROSITE" id="PS50987">
    <property type="entry name" value="HTH_ARSR_2"/>
    <property type="match status" value="1"/>
</dbReference>
<dbReference type="InterPro" id="IPR036390">
    <property type="entry name" value="WH_DNA-bd_sf"/>
</dbReference>
<dbReference type="Gene3D" id="1.10.10.10">
    <property type="entry name" value="Winged helix-like DNA-binding domain superfamily/Winged helix DNA-binding domain"/>
    <property type="match status" value="1"/>
</dbReference>
<dbReference type="NCBIfam" id="NF033788">
    <property type="entry name" value="HTH_metalloreg"/>
    <property type="match status" value="1"/>
</dbReference>
<dbReference type="InterPro" id="IPR001845">
    <property type="entry name" value="HTH_ArsR_DNA-bd_dom"/>
</dbReference>
<accession>A0ABW4VUH1</accession>
<dbReference type="SUPFAM" id="SSF46785">
    <property type="entry name" value="Winged helix' DNA-binding domain"/>
    <property type="match status" value="1"/>
</dbReference>
<dbReference type="SMART" id="SM00418">
    <property type="entry name" value="HTH_ARSR"/>
    <property type="match status" value="1"/>
</dbReference>
<name>A0ABW4VUH1_9BACI</name>
<dbReference type="PANTHER" id="PTHR38600">
    <property type="entry name" value="TRANSCRIPTIONAL REGULATORY PROTEIN"/>
    <property type="match status" value="1"/>
</dbReference>
<dbReference type="InterPro" id="IPR036388">
    <property type="entry name" value="WH-like_DNA-bd_sf"/>
</dbReference>
<comment type="caution">
    <text evidence="3">The sequence shown here is derived from an EMBL/GenBank/DDBJ whole genome shotgun (WGS) entry which is preliminary data.</text>
</comment>
<gene>
    <name evidence="3" type="ORF">ACFSJF_01100</name>
</gene>